<dbReference type="SUPFAM" id="SSF144091">
    <property type="entry name" value="Rhomboid-like"/>
    <property type="match status" value="1"/>
</dbReference>
<feature type="domain" description="Peptidase S54 rhomboid" evidence="6">
    <location>
        <begin position="70"/>
        <end position="201"/>
    </location>
</feature>
<dbReference type="Proteomes" id="UP000727993">
    <property type="component" value="Unassembled WGS sequence"/>
</dbReference>
<protein>
    <submittedName>
        <fullName evidence="7">Rhomboid family intramembrane serine protease</fullName>
    </submittedName>
</protein>
<feature type="transmembrane region" description="Helical" evidence="5">
    <location>
        <begin position="105"/>
        <end position="124"/>
    </location>
</feature>
<dbReference type="GO" id="GO:0006508">
    <property type="term" value="P:proteolysis"/>
    <property type="evidence" value="ECO:0007669"/>
    <property type="project" value="UniProtKB-KW"/>
</dbReference>
<keyword evidence="2 5" id="KW-0812">Transmembrane</keyword>
<evidence type="ECO:0000256" key="1">
    <source>
        <dbReference type="ARBA" id="ARBA00004141"/>
    </source>
</evidence>
<dbReference type="GO" id="GO:0016020">
    <property type="term" value="C:membrane"/>
    <property type="evidence" value="ECO:0007669"/>
    <property type="project" value="UniProtKB-SubCell"/>
</dbReference>
<proteinExistence type="predicted"/>
<dbReference type="EMBL" id="JADJZA010000010">
    <property type="protein sequence ID" value="MBK9298701.1"/>
    <property type="molecule type" value="Genomic_DNA"/>
</dbReference>
<evidence type="ECO:0000256" key="2">
    <source>
        <dbReference type="ARBA" id="ARBA00022692"/>
    </source>
</evidence>
<keyword evidence="3 5" id="KW-1133">Transmembrane helix</keyword>
<keyword evidence="7" id="KW-0378">Hydrolase</keyword>
<comment type="caution">
    <text evidence="7">The sequence shown here is derived from an EMBL/GenBank/DDBJ whole genome shotgun (WGS) entry which is preliminary data.</text>
</comment>
<sequence length="211" mass="22164">MATDPSSITPAGSAAEGGPLAEVPTWLRPVAPVVVMLAIMWVVEVIDIPLRGRLDRFGVHPRELAGLPGIVFAPFLHAGFGHLIANTLPFLVLGAVVAYAGLRQFILVTAIVMAGSGLGMWLFGTSNSVQIGASGLVFGYLTYLLTRGFIAQKLSWILGALVIGLFYGSLLWGLIPRHGVSFSGHLFGAISGVAAAWILHRSGADPVDDLP</sequence>
<feature type="transmembrane region" description="Helical" evidence="5">
    <location>
        <begin position="26"/>
        <end position="43"/>
    </location>
</feature>
<dbReference type="InterPro" id="IPR035952">
    <property type="entry name" value="Rhomboid-like_sf"/>
</dbReference>
<gene>
    <name evidence="7" type="ORF">IPN02_18115</name>
</gene>
<feature type="transmembrane region" description="Helical" evidence="5">
    <location>
        <begin position="64"/>
        <end position="85"/>
    </location>
</feature>
<accession>A0A936NGT8</accession>
<evidence type="ECO:0000256" key="3">
    <source>
        <dbReference type="ARBA" id="ARBA00022989"/>
    </source>
</evidence>
<feature type="transmembrane region" description="Helical" evidence="5">
    <location>
        <begin position="156"/>
        <end position="175"/>
    </location>
</feature>
<feature type="transmembrane region" description="Helical" evidence="5">
    <location>
        <begin position="131"/>
        <end position="150"/>
    </location>
</feature>
<evidence type="ECO:0000259" key="6">
    <source>
        <dbReference type="Pfam" id="PF01694"/>
    </source>
</evidence>
<name>A0A936NGT8_9ACTN</name>
<dbReference type="AlphaFoldDB" id="A0A936NGT8"/>
<keyword evidence="7" id="KW-0645">Protease</keyword>
<keyword evidence="4 5" id="KW-0472">Membrane</keyword>
<feature type="transmembrane region" description="Helical" evidence="5">
    <location>
        <begin position="182"/>
        <end position="200"/>
    </location>
</feature>
<evidence type="ECO:0000313" key="7">
    <source>
        <dbReference type="EMBL" id="MBK9298701.1"/>
    </source>
</evidence>
<dbReference type="Pfam" id="PF01694">
    <property type="entry name" value="Rhomboid"/>
    <property type="match status" value="1"/>
</dbReference>
<organism evidence="7 8">
    <name type="scientific">Candidatus Neomicrothrix subdominans</name>
    <dbReference type="NCBI Taxonomy" id="2954438"/>
    <lineage>
        <taxon>Bacteria</taxon>
        <taxon>Bacillati</taxon>
        <taxon>Actinomycetota</taxon>
        <taxon>Acidimicrobiia</taxon>
        <taxon>Acidimicrobiales</taxon>
        <taxon>Microthrixaceae</taxon>
        <taxon>Candidatus Neomicrothrix</taxon>
    </lineage>
</organism>
<dbReference type="InterPro" id="IPR022764">
    <property type="entry name" value="Peptidase_S54_rhomboid_dom"/>
</dbReference>
<reference evidence="7 8" key="1">
    <citation type="submission" date="2020-10" db="EMBL/GenBank/DDBJ databases">
        <title>Connecting structure to function with the recovery of over 1000 high-quality activated sludge metagenome-assembled genomes encoding full-length rRNA genes using long-read sequencing.</title>
        <authorList>
            <person name="Singleton C.M."/>
            <person name="Petriglieri F."/>
            <person name="Kristensen J.M."/>
            <person name="Kirkegaard R.H."/>
            <person name="Michaelsen T.Y."/>
            <person name="Andersen M.H."/>
            <person name="Karst S.M."/>
            <person name="Dueholm M.S."/>
            <person name="Nielsen P.H."/>
            <person name="Albertsen M."/>
        </authorList>
    </citation>
    <scope>NUCLEOTIDE SEQUENCE [LARGE SCALE GENOMIC DNA]</scope>
    <source>
        <strain evidence="7">Lyne_18-Q3-R50-59_MAXAC.006</strain>
    </source>
</reference>
<evidence type="ECO:0000256" key="5">
    <source>
        <dbReference type="SAM" id="Phobius"/>
    </source>
</evidence>
<dbReference type="Gene3D" id="1.20.1540.10">
    <property type="entry name" value="Rhomboid-like"/>
    <property type="match status" value="1"/>
</dbReference>
<comment type="subcellular location">
    <subcellularLocation>
        <location evidence="1">Membrane</location>
        <topology evidence="1">Multi-pass membrane protein</topology>
    </subcellularLocation>
</comment>
<dbReference type="GO" id="GO:0004252">
    <property type="term" value="F:serine-type endopeptidase activity"/>
    <property type="evidence" value="ECO:0007669"/>
    <property type="project" value="InterPro"/>
</dbReference>
<evidence type="ECO:0000256" key="4">
    <source>
        <dbReference type="ARBA" id="ARBA00023136"/>
    </source>
</evidence>
<dbReference type="PANTHER" id="PTHR43066">
    <property type="entry name" value="RHOMBOID-RELATED PROTEIN"/>
    <property type="match status" value="1"/>
</dbReference>
<evidence type="ECO:0000313" key="8">
    <source>
        <dbReference type="Proteomes" id="UP000727993"/>
    </source>
</evidence>